<evidence type="ECO:0000313" key="8">
    <source>
        <dbReference type="Proteomes" id="UP000001593"/>
    </source>
</evidence>
<dbReference type="InterPro" id="IPR001356">
    <property type="entry name" value="HD"/>
</dbReference>
<proteinExistence type="predicted"/>
<dbReference type="SMART" id="SM00389">
    <property type="entry name" value="HOX"/>
    <property type="match status" value="1"/>
</dbReference>
<keyword evidence="8" id="KW-1185">Reference proteome</keyword>
<dbReference type="OMA" id="YLWIHAK"/>
<evidence type="ECO:0000256" key="3">
    <source>
        <dbReference type="ARBA" id="ARBA00023242"/>
    </source>
</evidence>
<evidence type="ECO:0000259" key="6">
    <source>
        <dbReference type="PROSITE" id="PS50071"/>
    </source>
</evidence>
<evidence type="ECO:0000313" key="7">
    <source>
        <dbReference type="EMBL" id="EDO46555.1"/>
    </source>
</evidence>
<dbReference type="CDD" id="cd00086">
    <property type="entry name" value="homeodomain"/>
    <property type="match status" value="1"/>
</dbReference>
<dbReference type="STRING" id="45351.A7RPR7"/>
<gene>
    <name evidence="7" type="ORF">NEMVEDRAFT_v1g89029</name>
</gene>
<evidence type="ECO:0000256" key="1">
    <source>
        <dbReference type="ARBA" id="ARBA00023125"/>
    </source>
</evidence>
<dbReference type="PROSITE" id="PS00027">
    <property type="entry name" value="HOMEOBOX_1"/>
    <property type="match status" value="1"/>
</dbReference>
<dbReference type="eggNOG" id="KOG0850">
    <property type="taxonomic scope" value="Eukaryota"/>
</dbReference>
<dbReference type="Proteomes" id="UP000001593">
    <property type="component" value="Unassembled WGS sequence"/>
</dbReference>
<dbReference type="SUPFAM" id="SSF46689">
    <property type="entry name" value="Homeodomain-like"/>
    <property type="match status" value="1"/>
</dbReference>
<dbReference type="PhylomeDB" id="A7RPR7"/>
<dbReference type="GO" id="GO:0003677">
    <property type="term" value="F:DNA binding"/>
    <property type="evidence" value="ECO:0007669"/>
    <property type="project" value="UniProtKB-UniRule"/>
</dbReference>
<keyword evidence="2 4" id="KW-0371">Homeobox</keyword>
<evidence type="ECO:0000256" key="2">
    <source>
        <dbReference type="ARBA" id="ARBA00023155"/>
    </source>
</evidence>
<accession>A7RPR7</accession>
<dbReference type="InterPro" id="IPR017970">
    <property type="entry name" value="Homeobox_CS"/>
</dbReference>
<keyword evidence="3 4" id="KW-0539">Nucleus</keyword>
<feature type="domain" description="Homeobox" evidence="6">
    <location>
        <begin position="9"/>
        <end position="69"/>
    </location>
</feature>
<protein>
    <recommendedName>
        <fullName evidence="6">Homeobox domain-containing protein</fullName>
    </recommendedName>
</protein>
<dbReference type="Pfam" id="PF00046">
    <property type="entry name" value="Homeodomain"/>
    <property type="match status" value="1"/>
</dbReference>
<feature type="DNA-binding region" description="Homeobox" evidence="4">
    <location>
        <begin position="11"/>
        <end position="70"/>
    </location>
</feature>
<dbReference type="InParanoid" id="A7RPR7"/>
<dbReference type="InterPro" id="IPR009057">
    <property type="entry name" value="Homeodomain-like_sf"/>
</dbReference>
<dbReference type="FunFam" id="1.10.10.60:FF:000424">
    <property type="entry name" value="ANTP homeobox protein"/>
    <property type="match status" value="1"/>
</dbReference>
<dbReference type="Gene3D" id="1.10.10.60">
    <property type="entry name" value="Homeodomain-like"/>
    <property type="match status" value="1"/>
</dbReference>
<dbReference type="AlphaFoldDB" id="A7RPR7"/>
<feature type="non-terminal residue" evidence="7">
    <location>
        <position position="1"/>
    </location>
</feature>
<dbReference type="InterPro" id="IPR000047">
    <property type="entry name" value="HTH_motif"/>
</dbReference>
<dbReference type="PRINTS" id="PR00031">
    <property type="entry name" value="HTHREPRESSR"/>
</dbReference>
<dbReference type="GO" id="GO:0000981">
    <property type="term" value="F:DNA-binding transcription factor activity, RNA polymerase II-specific"/>
    <property type="evidence" value="ECO:0007669"/>
    <property type="project" value="InterPro"/>
</dbReference>
<dbReference type="HOGENOM" id="CLU_049543_10_0_1"/>
<keyword evidence="1 4" id="KW-0238">DNA-binding</keyword>
<reference evidence="7 8" key="1">
    <citation type="journal article" date="2007" name="Science">
        <title>Sea anemone genome reveals ancestral eumetazoan gene repertoire and genomic organization.</title>
        <authorList>
            <person name="Putnam N.H."/>
            <person name="Srivastava M."/>
            <person name="Hellsten U."/>
            <person name="Dirks B."/>
            <person name="Chapman J."/>
            <person name="Salamov A."/>
            <person name="Terry A."/>
            <person name="Shapiro H."/>
            <person name="Lindquist E."/>
            <person name="Kapitonov V.V."/>
            <person name="Jurka J."/>
            <person name="Genikhovich G."/>
            <person name="Grigoriev I.V."/>
            <person name="Lucas S.M."/>
            <person name="Steele R.E."/>
            <person name="Finnerty J.R."/>
            <person name="Technau U."/>
            <person name="Martindale M.Q."/>
            <person name="Rokhsar D.S."/>
        </authorList>
    </citation>
    <scope>NUCLEOTIDE SEQUENCE [LARGE SCALE GENOMIC DNA]</scope>
    <source>
        <strain evidence="8">CH2 X CH6</strain>
    </source>
</reference>
<evidence type="ECO:0000256" key="4">
    <source>
        <dbReference type="PROSITE-ProRule" id="PRU00108"/>
    </source>
</evidence>
<dbReference type="PROSITE" id="PS50071">
    <property type="entry name" value="HOMEOBOX_2"/>
    <property type="match status" value="1"/>
</dbReference>
<dbReference type="PRINTS" id="PR00024">
    <property type="entry name" value="HOMEOBOX"/>
</dbReference>
<dbReference type="InterPro" id="IPR020479">
    <property type="entry name" value="HD_metazoa"/>
</dbReference>
<sequence>EPRLNGKGKKIRKPRTIYSSFQLRELNKRFIKTQYLALPERADLAAYLGLTQTQVKIWFQNRRSKFKKTLK</sequence>
<feature type="non-terminal residue" evidence="7">
    <location>
        <position position="71"/>
    </location>
</feature>
<dbReference type="PANTHER" id="PTHR24327:SF81">
    <property type="entry name" value="HOMEOTIC PROTEIN DISTAL-LESS-RELATED"/>
    <property type="match status" value="1"/>
</dbReference>
<dbReference type="EMBL" id="DS469526">
    <property type="protein sequence ID" value="EDO46555.1"/>
    <property type="molecule type" value="Genomic_DNA"/>
</dbReference>
<dbReference type="PANTHER" id="PTHR24327">
    <property type="entry name" value="HOMEOBOX PROTEIN"/>
    <property type="match status" value="1"/>
</dbReference>
<evidence type="ECO:0000256" key="5">
    <source>
        <dbReference type="RuleBase" id="RU000682"/>
    </source>
</evidence>
<dbReference type="InterPro" id="IPR050460">
    <property type="entry name" value="Distal-less_Homeobox_TF"/>
</dbReference>
<name>A7RPR7_NEMVE</name>
<comment type="subcellular location">
    <subcellularLocation>
        <location evidence="4 5">Nucleus</location>
    </subcellularLocation>
</comment>
<dbReference type="GO" id="GO:0005634">
    <property type="term" value="C:nucleus"/>
    <property type="evidence" value="ECO:0007669"/>
    <property type="project" value="UniProtKB-SubCell"/>
</dbReference>
<organism evidence="7 8">
    <name type="scientific">Nematostella vectensis</name>
    <name type="common">Starlet sea anemone</name>
    <dbReference type="NCBI Taxonomy" id="45351"/>
    <lineage>
        <taxon>Eukaryota</taxon>
        <taxon>Metazoa</taxon>
        <taxon>Cnidaria</taxon>
        <taxon>Anthozoa</taxon>
        <taxon>Hexacorallia</taxon>
        <taxon>Actiniaria</taxon>
        <taxon>Edwardsiidae</taxon>
        <taxon>Nematostella</taxon>
    </lineage>
</organism>